<dbReference type="RefSeq" id="WP_026679747.1">
    <property type="nucleotide sequence ID" value="NZ_BAAACY010000020.1"/>
</dbReference>
<accession>A0A941DV99</accession>
<evidence type="ECO:0000313" key="1">
    <source>
        <dbReference type="EMBL" id="MBR7795987.1"/>
    </source>
</evidence>
<keyword evidence="2" id="KW-1185">Reference proteome</keyword>
<proteinExistence type="predicted"/>
<dbReference type="EMBL" id="JAGSOT010000019">
    <property type="protein sequence ID" value="MBR7795987.1"/>
    <property type="molecule type" value="Genomic_DNA"/>
</dbReference>
<sequence>MKGVLDRFEDNEKAVILVEDKQKEILIAKNLLPKGSEVDTCFDITAKDGKYQLEIDKECTKHQAEKISERLGKLRQQRSDSKFRKK</sequence>
<comment type="caution">
    <text evidence="1">The sequence shown here is derived from an EMBL/GenBank/DDBJ whole genome shotgun (WGS) entry which is preliminary data.</text>
</comment>
<protein>
    <submittedName>
        <fullName evidence="1">DUF3006 domain-containing protein</fullName>
    </submittedName>
</protein>
<organism evidence="1 2">
    <name type="scientific">Virgibacillus salarius</name>
    <dbReference type="NCBI Taxonomy" id="447199"/>
    <lineage>
        <taxon>Bacteria</taxon>
        <taxon>Bacillati</taxon>
        <taxon>Bacillota</taxon>
        <taxon>Bacilli</taxon>
        <taxon>Bacillales</taxon>
        <taxon>Bacillaceae</taxon>
        <taxon>Virgibacillus</taxon>
    </lineage>
</organism>
<gene>
    <name evidence="1" type="ORF">KCX74_08010</name>
</gene>
<reference evidence="1" key="1">
    <citation type="submission" date="2021-04" db="EMBL/GenBank/DDBJ databases">
        <title>Isolation and polyphasic classification of algal microorganism.</title>
        <authorList>
            <person name="Wang S."/>
        </authorList>
    </citation>
    <scope>NUCLEOTIDE SEQUENCE</scope>
    <source>
        <strain evidence="1">720a</strain>
    </source>
</reference>
<dbReference type="InterPro" id="IPR021377">
    <property type="entry name" value="DUF3006"/>
</dbReference>
<evidence type="ECO:0000313" key="2">
    <source>
        <dbReference type="Proteomes" id="UP000675284"/>
    </source>
</evidence>
<name>A0A941DV99_9BACI</name>
<dbReference type="Proteomes" id="UP000675284">
    <property type="component" value="Unassembled WGS sequence"/>
</dbReference>
<dbReference type="AlphaFoldDB" id="A0A941DV99"/>
<dbReference type="Pfam" id="PF11213">
    <property type="entry name" value="DUF3006"/>
    <property type="match status" value="1"/>
</dbReference>